<dbReference type="InterPro" id="IPR015679">
    <property type="entry name" value="PLipase_D_fam"/>
</dbReference>
<keyword evidence="11" id="KW-0614">Plasmid</keyword>
<keyword evidence="7" id="KW-0443">Lipid metabolism</keyword>
<evidence type="ECO:0000256" key="4">
    <source>
        <dbReference type="ARBA" id="ARBA00022525"/>
    </source>
</evidence>
<dbReference type="EMBL" id="CP043499">
    <property type="protein sequence ID" value="QFY63438.1"/>
    <property type="molecule type" value="Genomic_DNA"/>
</dbReference>
<protein>
    <recommendedName>
        <fullName evidence="3">Phospholipase D</fullName>
    </recommendedName>
    <alternativeName>
        <fullName evidence="8">Choline phosphatase</fullName>
    </alternativeName>
</protein>
<proteinExistence type="predicted"/>
<evidence type="ECO:0000313" key="11">
    <source>
        <dbReference type="EMBL" id="QFY63438.1"/>
    </source>
</evidence>
<dbReference type="OrthoDB" id="8828485at2"/>
<dbReference type="KEGG" id="rgr:FZ934_24610"/>
<sequence length="522" mass="58411">MKEFSGDRRIHEAPNDHGFQERAIEYEIDPPSIIRPGYNSWKTGTVSKASFLIDGAPYFRALDHALRLARQTIWIVGWDFNPDIRLRPRESSETLGELLLTLTEDNPDLRVRILVWGMGPVYSGKSLRLFNHPQFSDHRQISMHFDLRHPLRGCHHQKLVAIDDNLAFLGGIDLTARRWDEPDHAPRNTFRRSPDGTPYGPVHDIQLLVSGEAAAFVADVARRRWKRATGQQVPATENTDTSWPAMVPPHISDARVGIALTEPGLIGRRGRHEGIRLTRAAIQSAKRSIYIETQYLASFGVARSIAQRLLEPDGPEIVVLVTKSSHGFIEKLTMGSNRDRVIRRLKRLDRHDRLRVMYAVAPDGNGGSREIVVHSKLVIIDDQFIRIGSSNLNNRSEGLDTECDLAIEASCTAHRDAIAAVRYQLMAEHLDTTPQAVQQAQASAGSMIKAIDSLNRSLRGLRPFSVDLANGETTPVIGTTIVDPHRPYHPLKRLRLRLASLMRGLVGGGVLPRTQENLAKSE</sequence>
<comment type="subcellular location">
    <subcellularLocation>
        <location evidence="2">Secreted</location>
    </subcellularLocation>
</comment>
<dbReference type="GO" id="GO:0005886">
    <property type="term" value="C:plasma membrane"/>
    <property type="evidence" value="ECO:0007669"/>
    <property type="project" value="TreeGrafter"/>
</dbReference>
<evidence type="ECO:0000256" key="3">
    <source>
        <dbReference type="ARBA" id="ARBA00018392"/>
    </source>
</evidence>
<name>A0A5Q0CC36_9HYPH</name>
<dbReference type="CDD" id="cd09140">
    <property type="entry name" value="PLDc_vPLD1_2_like_bac_1"/>
    <property type="match status" value="1"/>
</dbReference>
<reference evidence="11 12" key="1">
    <citation type="submission" date="2019-08" db="EMBL/GenBank/DDBJ databases">
        <title>Prosopis cineraria nodule microbiome.</title>
        <authorList>
            <person name="Ali R."/>
            <person name="Chaluvadi S.R."/>
            <person name="Wang X."/>
        </authorList>
    </citation>
    <scope>NUCLEOTIDE SEQUENCE [LARGE SCALE GENOMIC DNA]</scope>
    <source>
        <strain evidence="11 12">BG7</strain>
        <plasmid evidence="11 12">unnamed</plasmid>
    </source>
</reference>
<dbReference type="InterPro" id="IPR025202">
    <property type="entry name" value="PLD-like_dom"/>
</dbReference>
<evidence type="ECO:0000256" key="2">
    <source>
        <dbReference type="ARBA" id="ARBA00004613"/>
    </source>
</evidence>
<feature type="compositionally biased region" description="Polar residues" evidence="9">
    <location>
        <begin position="229"/>
        <end position="242"/>
    </location>
</feature>
<organism evidence="11 12">
    <name type="scientific">Rhizobium grahamii</name>
    <dbReference type="NCBI Taxonomy" id="1120045"/>
    <lineage>
        <taxon>Bacteria</taxon>
        <taxon>Pseudomonadati</taxon>
        <taxon>Pseudomonadota</taxon>
        <taxon>Alphaproteobacteria</taxon>
        <taxon>Hyphomicrobiales</taxon>
        <taxon>Rhizobiaceae</taxon>
        <taxon>Rhizobium/Agrobacterium group</taxon>
        <taxon>Rhizobium</taxon>
    </lineage>
</organism>
<dbReference type="PANTHER" id="PTHR18896:SF60">
    <property type="entry name" value="PHOSPHOLIPASE D"/>
    <property type="match status" value="1"/>
</dbReference>
<evidence type="ECO:0000256" key="8">
    <source>
        <dbReference type="ARBA" id="ARBA00029594"/>
    </source>
</evidence>
<keyword evidence="4" id="KW-0964">Secreted</keyword>
<dbReference type="InterPro" id="IPR001736">
    <property type="entry name" value="PLipase_D/transphosphatidylase"/>
</dbReference>
<evidence type="ECO:0000256" key="6">
    <source>
        <dbReference type="ARBA" id="ARBA00022801"/>
    </source>
</evidence>
<evidence type="ECO:0000313" key="12">
    <source>
        <dbReference type="Proteomes" id="UP000326881"/>
    </source>
</evidence>
<keyword evidence="5" id="KW-0677">Repeat</keyword>
<dbReference type="GO" id="GO:0009395">
    <property type="term" value="P:phospholipid catabolic process"/>
    <property type="evidence" value="ECO:0007669"/>
    <property type="project" value="TreeGrafter"/>
</dbReference>
<feature type="region of interest" description="Disordered" evidence="9">
    <location>
        <begin position="228"/>
        <end position="247"/>
    </location>
</feature>
<feature type="domain" description="PLD phosphodiesterase" evidence="10">
    <location>
        <begin position="369"/>
        <end position="396"/>
    </location>
</feature>
<dbReference type="Proteomes" id="UP000326881">
    <property type="component" value="Plasmid unnamed"/>
</dbReference>
<dbReference type="GO" id="GO:0004630">
    <property type="term" value="F:phospholipase D activity"/>
    <property type="evidence" value="ECO:0007669"/>
    <property type="project" value="TreeGrafter"/>
</dbReference>
<comment type="function">
    <text evidence="1">Could be a virulence factor.</text>
</comment>
<dbReference type="RefSeq" id="WP_153273401.1">
    <property type="nucleotide sequence ID" value="NZ_CP043499.1"/>
</dbReference>
<dbReference type="SUPFAM" id="SSF56024">
    <property type="entry name" value="Phospholipase D/nuclease"/>
    <property type="match status" value="2"/>
</dbReference>
<dbReference type="PANTHER" id="PTHR18896">
    <property type="entry name" value="PHOSPHOLIPASE D"/>
    <property type="match status" value="1"/>
</dbReference>
<dbReference type="GO" id="GO:0005576">
    <property type="term" value="C:extracellular region"/>
    <property type="evidence" value="ECO:0007669"/>
    <property type="project" value="UniProtKB-SubCell"/>
</dbReference>
<evidence type="ECO:0000256" key="5">
    <source>
        <dbReference type="ARBA" id="ARBA00022737"/>
    </source>
</evidence>
<evidence type="ECO:0000256" key="7">
    <source>
        <dbReference type="ARBA" id="ARBA00023098"/>
    </source>
</evidence>
<accession>A0A5Q0CC36</accession>
<keyword evidence="12" id="KW-1185">Reference proteome</keyword>
<geneLocation type="plasmid" evidence="11 12">
    <name>unnamed</name>
</geneLocation>
<gene>
    <name evidence="11" type="ORF">FZ934_24610</name>
</gene>
<dbReference type="Gene3D" id="3.30.870.10">
    <property type="entry name" value="Endonuclease Chain A"/>
    <property type="match status" value="2"/>
</dbReference>
<feature type="domain" description="PLD phosphodiesterase" evidence="10">
    <location>
        <begin position="151"/>
        <end position="178"/>
    </location>
</feature>
<dbReference type="Pfam" id="PF13091">
    <property type="entry name" value="PLDc_2"/>
    <property type="match status" value="1"/>
</dbReference>
<dbReference type="AlphaFoldDB" id="A0A5Q0CC36"/>
<dbReference type="PROSITE" id="PS50035">
    <property type="entry name" value="PLD"/>
    <property type="match status" value="2"/>
</dbReference>
<dbReference type="SMART" id="SM00155">
    <property type="entry name" value="PLDc"/>
    <property type="match status" value="2"/>
</dbReference>
<keyword evidence="6" id="KW-0378">Hydrolase</keyword>
<evidence type="ECO:0000259" key="10">
    <source>
        <dbReference type="PROSITE" id="PS50035"/>
    </source>
</evidence>
<evidence type="ECO:0000256" key="9">
    <source>
        <dbReference type="SAM" id="MobiDB-lite"/>
    </source>
</evidence>
<dbReference type="CDD" id="cd09143">
    <property type="entry name" value="PLDc_vPLD1_2_like_bac_2"/>
    <property type="match status" value="1"/>
</dbReference>
<evidence type="ECO:0000256" key="1">
    <source>
        <dbReference type="ARBA" id="ARBA00003145"/>
    </source>
</evidence>